<evidence type="ECO:0000313" key="5">
    <source>
        <dbReference type="Proteomes" id="UP000182998"/>
    </source>
</evidence>
<dbReference type="NCBIfam" id="NF006989">
    <property type="entry name" value="PRK09454.1"/>
    <property type="match status" value="1"/>
</dbReference>
<sequence length="240" mass="27340">MQTLERIIGHRGASAYAPENTIAAFDKALSMGCRYLEFDVMLSADGEPFVFHDESLKRTTNGKGEIGLVTAEYLQSLDAGKWFSRRFRGEKIPHFRDVLQWLTFSDVKANIEIKPYPGTSEQTTVAVLSHINRYWPQSKPLPLVSSFDLVALSLCRSLAPEMPLGLLLDEWDKDWLAKAKELQCYSVHFNKRALNAARVQQIKEQGYVLCVYTVNRKRQAKKLFDWGVDAVFSDYPDLLS</sequence>
<dbReference type="EMBL" id="LN614830">
    <property type="protein sequence ID" value="CEG61440.1"/>
    <property type="molecule type" value="Genomic_DNA"/>
</dbReference>
<dbReference type="PANTHER" id="PTHR46211">
    <property type="entry name" value="GLYCEROPHOSPHORYL DIESTER PHOSPHODIESTERASE"/>
    <property type="match status" value="1"/>
</dbReference>
<organism evidence="2 4">
    <name type="scientific">Legionella micdadei</name>
    <name type="common">Tatlockia micdadei</name>
    <dbReference type="NCBI Taxonomy" id="451"/>
    <lineage>
        <taxon>Bacteria</taxon>
        <taxon>Pseudomonadati</taxon>
        <taxon>Pseudomonadota</taxon>
        <taxon>Gammaproteobacteria</taxon>
        <taxon>Legionellales</taxon>
        <taxon>Legionellaceae</taxon>
        <taxon>Legionella</taxon>
    </lineage>
</organism>
<dbReference type="PATRIC" id="fig|451.8.peg.1263"/>
<proteinExistence type="predicted"/>
<dbReference type="InterPro" id="IPR017946">
    <property type="entry name" value="PLC-like_Pdiesterase_TIM-brl"/>
</dbReference>
<dbReference type="STRING" id="451.B6N58_05285"/>
<dbReference type="CDD" id="cd08562">
    <property type="entry name" value="GDPD_EcUgpQ_like"/>
    <property type="match status" value="1"/>
</dbReference>
<dbReference type="Pfam" id="PF03009">
    <property type="entry name" value="GDPD"/>
    <property type="match status" value="1"/>
</dbReference>
<dbReference type="PROSITE" id="PS51704">
    <property type="entry name" value="GP_PDE"/>
    <property type="match status" value="1"/>
</dbReference>
<dbReference type="Proteomes" id="UP000182998">
    <property type="component" value="Unassembled WGS sequence"/>
</dbReference>
<dbReference type="GO" id="GO:0006629">
    <property type="term" value="P:lipid metabolic process"/>
    <property type="evidence" value="ECO:0007669"/>
    <property type="project" value="InterPro"/>
</dbReference>
<dbReference type="AlphaFoldDB" id="A0A098GHG6"/>
<dbReference type="PROSITE" id="PS50007">
    <property type="entry name" value="PIPLC_X_DOMAIN"/>
    <property type="match status" value="1"/>
</dbReference>
<evidence type="ECO:0000313" key="3">
    <source>
        <dbReference type="EMBL" id="SCY41107.1"/>
    </source>
</evidence>
<protein>
    <submittedName>
        <fullName evidence="2">Glycerophosphoryl diester phosphodiesterase</fullName>
        <ecNumber evidence="2">3.1.4.46</ecNumber>
    </submittedName>
</protein>
<dbReference type="KEGG" id="tmc:LMI_2162"/>
<accession>A0A098GHG6</accession>
<dbReference type="Gene3D" id="3.20.20.190">
    <property type="entry name" value="Phosphatidylinositol (PI) phosphodiesterase"/>
    <property type="match status" value="1"/>
</dbReference>
<evidence type="ECO:0000259" key="1">
    <source>
        <dbReference type="PROSITE" id="PS51704"/>
    </source>
</evidence>
<reference evidence="2" key="2">
    <citation type="submission" date="2014-09" db="EMBL/GenBank/DDBJ databases">
        <authorList>
            <person name="GOMEZ-VALERO Laura"/>
        </authorList>
    </citation>
    <scope>NUCLEOTIDE SEQUENCE</scope>
    <source>
        <strain evidence="2">ATCC33218</strain>
    </source>
</reference>
<dbReference type="EMBL" id="FMVN01000007">
    <property type="protein sequence ID" value="SCY41107.1"/>
    <property type="molecule type" value="Genomic_DNA"/>
</dbReference>
<dbReference type="GO" id="GO:0008889">
    <property type="term" value="F:glycerophosphodiester phosphodiesterase activity"/>
    <property type="evidence" value="ECO:0007669"/>
    <property type="project" value="UniProtKB-EC"/>
</dbReference>
<dbReference type="SUPFAM" id="SSF51695">
    <property type="entry name" value="PLC-like phosphodiesterases"/>
    <property type="match status" value="1"/>
</dbReference>
<dbReference type="RefSeq" id="WP_045099684.1">
    <property type="nucleotide sequence ID" value="NZ_CP020614.1"/>
</dbReference>
<dbReference type="HOGENOM" id="CLU_030006_3_2_6"/>
<dbReference type="OrthoDB" id="9795622at2"/>
<dbReference type="PANTHER" id="PTHR46211:SF1">
    <property type="entry name" value="GLYCEROPHOSPHODIESTER PHOSPHODIESTERASE, CYTOPLASMIC"/>
    <property type="match status" value="1"/>
</dbReference>
<dbReference type="EC" id="3.1.4.46" evidence="2"/>
<dbReference type="Proteomes" id="UP000032414">
    <property type="component" value="Chromosome I"/>
</dbReference>
<gene>
    <name evidence="2" type="primary">ugpQ</name>
    <name evidence="2" type="ORF">LMI_2162</name>
    <name evidence="3" type="ORF">SAMN02982997_01648</name>
</gene>
<dbReference type="InterPro" id="IPR030395">
    <property type="entry name" value="GP_PDE_dom"/>
</dbReference>
<keyword evidence="5" id="KW-1185">Reference proteome</keyword>
<feature type="domain" description="GP-PDE" evidence="1">
    <location>
        <begin position="5"/>
        <end position="240"/>
    </location>
</feature>
<reference evidence="3 5" key="3">
    <citation type="submission" date="2016-10" db="EMBL/GenBank/DDBJ databases">
        <authorList>
            <person name="Varghese N."/>
            <person name="Submissions S."/>
        </authorList>
    </citation>
    <scope>NUCLEOTIDE SEQUENCE [LARGE SCALE GENOMIC DNA]</scope>
    <source>
        <strain evidence="3 5">ATCC 33218</strain>
    </source>
</reference>
<evidence type="ECO:0000313" key="4">
    <source>
        <dbReference type="Proteomes" id="UP000032414"/>
    </source>
</evidence>
<name>A0A098GHG6_LEGMI</name>
<reference evidence="4" key="1">
    <citation type="submission" date="2014-09" db="EMBL/GenBank/DDBJ databases">
        <authorList>
            <person name="Gomez-Valero L."/>
        </authorList>
    </citation>
    <scope>NUCLEOTIDE SEQUENCE [LARGE SCALE GENOMIC DNA]</scope>
    <source>
        <strain evidence="4">ATCC33218</strain>
    </source>
</reference>
<evidence type="ECO:0000313" key="2">
    <source>
        <dbReference type="EMBL" id="CEG61440.1"/>
    </source>
</evidence>
<keyword evidence="2" id="KW-0378">Hydrolase</keyword>